<keyword evidence="1" id="KW-0472">Membrane</keyword>
<keyword evidence="3" id="KW-1185">Reference proteome</keyword>
<sequence length="90" mass="10854">MLLNLPKNHAKGLANRCRQRHKVLLMLPKTQLGLTNEYNGDLSNSKWLFVSSRFWFLDFLHLFAFAIFCFWHFFPFSDEQIRLFVYQPLE</sequence>
<name>A0A0S3RRJ2_PHAAN</name>
<protein>
    <submittedName>
        <fullName evidence="2">Uncharacterized protein</fullName>
    </submittedName>
</protein>
<accession>A0A0S3RRJ2</accession>
<dbReference type="AlphaFoldDB" id="A0A0S3RRJ2"/>
<gene>
    <name evidence="2" type="primary">Vigan.04G027000</name>
    <name evidence="2" type="ORF">VIGAN_04027000</name>
</gene>
<evidence type="ECO:0000313" key="2">
    <source>
        <dbReference type="EMBL" id="BAT83160.1"/>
    </source>
</evidence>
<feature type="transmembrane region" description="Helical" evidence="1">
    <location>
        <begin position="54"/>
        <end position="74"/>
    </location>
</feature>
<keyword evidence="1" id="KW-0812">Transmembrane</keyword>
<evidence type="ECO:0000256" key="1">
    <source>
        <dbReference type="SAM" id="Phobius"/>
    </source>
</evidence>
<keyword evidence="1" id="KW-1133">Transmembrane helix</keyword>
<dbReference type="EMBL" id="AP015037">
    <property type="protein sequence ID" value="BAT83160.1"/>
    <property type="molecule type" value="Genomic_DNA"/>
</dbReference>
<proteinExistence type="predicted"/>
<reference evidence="2 3" key="1">
    <citation type="journal article" date="2015" name="Sci. Rep.">
        <title>The power of single molecule real-time sequencing technology in the de novo assembly of a eukaryotic genome.</title>
        <authorList>
            <person name="Sakai H."/>
            <person name="Naito K."/>
            <person name="Ogiso-Tanaka E."/>
            <person name="Takahashi Y."/>
            <person name="Iseki K."/>
            <person name="Muto C."/>
            <person name="Satou K."/>
            <person name="Teruya K."/>
            <person name="Shiroma A."/>
            <person name="Shimoji M."/>
            <person name="Hirano T."/>
            <person name="Itoh T."/>
            <person name="Kaga A."/>
            <person name="Tomooka N."/>
        </authorList>
    </citation>
    <scope>NUCLEOTIDE SEQUENCE [LARGE SCALE GENOMIC DNA]</scope>
    <source>
        <strain evidence="3">cv. Shumari</strain>
    </source>
</reference>
<evidence type="ECO:0000313" key="3">
    <source>
        <dbReference type="Proteomes" id="UP000291084"/>
    </source>
</evidence>
<dbReference type="Proteomes" id="UP000291084">
    <property type="component" value="Chromosome 4"/>
</dbReference>
<organism evidence="2 3">
    <name type="scientific">Vigna angularis var. angularis</name>
    <dbReference type="NCBI Taxonomy" id="157739"/>
    <lineage>
        <taxon>Eukaryota</taxon>
        <taxon>Viridiplantae</taxon>
        <taxon>Streptophyta</taxon>
        <taxon>Embryophyta</taxon>
        <taxon>Tracheophyta</taxon>
        <taxon>Spermatophyta</taxon>
        <taxon>Magnoliopsida</taxon>
        <taxon>eudicotyledons</taxon>
        <taxon>Gunneridae</taxon>
        <taxon>Pentapetalae</taxon>
        <taxon>rosids</taxon>
        <taxon>fabids</taxon>
        <taxon>Fabales</taxon>
        <taxon>Fabaceae</taxon>
        <taxon>Papilionoideae</taxon>
        <taxon>50 kb inversion clade</taxon>
        <taxon>NPAAA clade</taxon>
        <taxon>indigoferoid/millettioid clade</taxon>
        <taxon>Phaseoleae</taxon>
        <taxon>Vigna</taxon>
    </lineage>
</organism>